<name>T1I2G7_RHOPR</name>
<dbReference type="Proteomes" id="UP000015103">
    <property type="component" value="Unassembled WGS sequence"/>
</dbReference>
<proteinExistence type="predicted"/>
<dbReference type="HOGENOM" id="CLU_3399827_0_0_1"/>
<dbReference type="VEuPathDB" id="VectorBase:RPRC010486"/>
<dbReference type="EnsemblMetazoa" id="RPRC010486-RA">
    <property type="protein sequence ID" value="RPRC010486-PA"/>
    <property type="gene ID" value="RPRC010486"/>
</dbReference>
<dbReference type="InParanoid" id="T1I2G7"/>
<protein>
    <submittedName>
        <fullName evidence="1">Uncharacterized protein</fullName>
    </submittedName>
</protein>
<dbReference type="AlphaFoldDB" id="T1I2G7"/>
<dbReference type="EMBL" id="ACPB03029105">
    <property type="status" value="NOT_ANNOTATED_CDS"/>
    <property type="molecule type" value="Genomic_DNA"/>
</dbReference>
<accession>T1I2G7</accession>
<evidence type="ECO:0000313" key="1">
    <source>
        <dbReference type="EnsemblMetazoa" id="RPRC010486-PA"/>
    </source>
</evidence>
<sequence length="31" mass="3319">MGALCGFQMFLKVKCVGCTSSWVTNAHLAKS</sequence>
<evidence type="ECO:0000313" key="2">
    <source>
        <dbReference type="Proteomes" id="UP000015103"/>
    </source>
</evidence>
<organism evidence="1 2">
    <name type="scientific">Rhodnius prolixus</name>
    <name type="common">Triatomid bug</name>
    <dbReference type="NCBI Taxonomy" id="13249"/>
    <lineage>
        <taxon>Eukaryota</taxon>
        <taxon>Metazoa</taxon>
        <taxon>Ecdysozoa</taxon>
        <taxon>Arthropoda</taxon>
        <taxon>Hexapoda</taxon>
        <taxon>Insecta</taxon>
        <taxon>Pterygota</taxon>
        <taxon>Neoptera</taxon>
        <taxon>Paraneoptera</taxon>
        <taxon>Hemiptera</taxon>
        <taxon>Heteroptera</taxon>
        <taxon>Panheteroptera</taxon>
        <taxon>Cimicomorpha</taxon>
        <taxon>Reduviidae</taxon>
        <taxon>Triatominae</taxon>
        <taxon>Rhodnius</taxon>
    </lineage>
</organism>
<keyword evidence="2" id="KW-1185">Reference proteome</keyword>
<reference evidence="1" key="1">
    <citation type="submission" date="2015-05" db="UniProtKB">
        <authorList>
            <consortium name="EnsemblMetazoa"/>
        </authorList>
    </citation>
    <scope>IDENTIFICATION</scope>
</reference>
<dbReference type="EMBL" id="ACPB03029104">
    <property type="status" value="NOT_ANNOTATED_CDS"/>
    <property type="molecule type" value="Genomic_DNA"/>
</dbReference>